<reference evidence="1" key="1">
    <citation type="submission" date="2021-03" db="EMBL/GenBank/DDBJ databases">
        <title>Draft genome sequence of rust myrtle Austropuccinia psidii MF-1, a brazilian biotype.</title>
        <authorList>
            <person name="Quecine M.C."/>
            <person name="Pachon D.M.R."/>
            <person name="Bonatelli M.L."/>
            <person name="Correr F.H."/>
            <person name="Franceschini L.M."/>
            <person name="Leite T.F."/>
            <person name="Margarido G.R.A."/>
            <person name="Almeida C.A."/>
            <person name="Ferrarezi J.A."/>
            <person name="Labate C.A."/>
        </authorList>
    </citation>
    <scope>NUCLEOTIDE SEQUENCE</scope>
    <source>
        <strain evidence="1">MF-1</strain>
    </source>
</reference>
<name>A0A9Q3CPL5_9BASI</name>
<protein>
    <submittedName>
        <fullName evidence="1">Uncharacterized protein</fullName>
    </submittedName>
</protein>
<sequence>MVREGYWRPQEQNWPLSPNFLGLQGSHGNIKMAHGPIDHLNGLAPLEGSRTIKILTYPKMQGRFYELDSEEVEVVPNSAGYPSNTLPYQPPSKTFQSQVIPSTPRTFQPNLATIPSSITSASPHSSHIRRALNPEVGPSPIQQPRNNSNLQPVSVEEEKNFLPCHFLILKCFSVGIDGLSELPEKIQIQ</sequence>
<organism evidence="1 2">
    <name type="scientific">Austropuccinia psidii MF-1</name>
    <dbReference type="NCBI Taxonomy" id="1389203"/>
    <lineage>
        <taxon>Eukaryota</taxon>
        <taxon>Fungi</taxon>
        <taxon>Dikarya</taxon>
        <taxon>Basidiomycota</taxon>
        <taxon>Pucciniomycotina</taxon>
        <taxon>Pucciniomycetes</taxon>
        <taxon>Pucciniales</taxon>
        <taxon>Sphaerophragmiaceae</taxon>
        <taxon>Austropuccinia</taxon>
    </lineage>
</organism>
<evidence type="ECO:0000313" key="1">
    <source>
        <dbReference type="EMBL" id="MBW0489044.1"/>
    </source>
</evidence>
<accession>A0A9Q3CPL5</accession>
<dbReference type="Proteomes" id="UP000765509">
    <property type="component" value="Unassembled WGS sequence"/>
</dbReference>
<proteinExistence type="predicted"/>
<dbReference type="AlphaFoldDB" id="A0A9Q3CPL5"/>
<keyword evidence="2" id="KW-1185">Reference proteome</keyword>
<dbReference type="EMBL" id="AVOT02009902">
    <property type="protein sequence ID" value="MBW0489044.1"/>
    <property type="molecule type" value="Genomic_DNA"/>
</dbReference>
<comment type="caution">
    <text evidence="1">The sequence shown here is derived from an EMBL/GenBank/DDBJ whole genome shotgun (WGS) entry which is preliminary data.</text>
</comment>
<gene>
    <name evidence="1" type="ORF">O181_028759</name>
</gene>
<evidence type="ECO:0000313" key="2">
    <source>
        <dbReference type="Proteomes" id="UP000765509"/>
    </source>
</evidence>